<evidence type="ECO:0000256" key="14">
    <source>
        <dbReference type="ARBA" id="ARBA00022884"/>
    </source>
</evidence>
<keyword evidence="12 15" id="KW-0378">Hydrolase</keyword>
<keyword evidence="6 15" id="KW-0698">rRNA processing</keyword>
<keyword evidence="14 15" id="KW-0694">RNA-binding</keyword>
<evidence type="ECO:0000259" key="18">
    <source>
        <dbReference type="PROSITE" id="PS50142"/>
    </source>
</evidence>
<keyword evidence="5 15" id="KW-0963">Cytoplasm</keyword>
<feature type="active site" evidence="15">
    <location>
        <position position="94"/>
    </location>
</feature>
<comment type="catalytic activity">
    <reaction evidence="1 15">
        <text>Endonucleolytic cleavage to 5'-phosphomonoester.</text>
        <dbReference type="EC" id="3.1.26.3"/>
    </reaction>
</comment>
<dbReference type="GO" id="GO:0042802">
    <property type="term" value="F:identical protein binding"/>
    <property type="evidence" value="ECO:0007669"/>
    <property type="project" value="UniProtKB-ARBA"/>
</dbReference>
<dbReference type="Proteomes" id="UP000069935">
    <property type="component" value="Chromosome 1"/>
</dbReference>
<dbReference type="CDD" id="cd10845">
    <property type="entry name" value="DSRM_RNAse_III_family"/>
    <property type="match status" value="1"/>
</dbReference>
<dbReference type="NCBIfam" id="TIGR02191">
    <property type="entry name" value="RNaseIII"/>
    <property type="match status" value="1"/>
</dbReference>
<dbReference type="InterPro" id="IPR000999">
    <property type="entry name" value="RNase_III_dom"/>
</dbReference>
<feature type="domain" description="RNase III" evidence="18">
    <location>
        <begin position="42"/>
        <end position="177"/>
    </location>
</feature>
<dbReference type="GO" id="GO:0006397">
    <property type="term" value="P:mRNA processing"/>
    <property type="evidence" value="ECO:0007669"/>
    <property type="project" value="UniProtKB-UniRule"/>
</dbReference>
<dbReference type="AlphaFoldDB" id="A0AAC8ZU69"/>
<dbReference type="EMBL" id="CP012401">
    <property type="protein sequence ID" value="ALG71231.1"/>
    <property type="molecule type" value="Genomic_DNA"/>
</dbReference>
<dbReference type="RefSeq" id="WP_045580412.1">
    <property type="nucleotide sequence ID" value="NZ_CP012401.1"/>
</dbReference>
<dbReference type="SUPFAM" id="SSF69065">
    <property type="entry name" value="RNase III domain-like"/>
    <property type="match status" value="1"/>
</dbReference>
<keyword evidence="11 15" id="KW-0255">Endonuclease</keyword>
<dbReference type="SUPFAM" id="SSF54768">
    <property type="entry name" value="dsRNA-binding domain-like"/>
    <property type="match status" value="1"/>
</dbReference>
<evidence type="ECO:0000256" key="4">
    <source>
        <dbReference type="ARBA" id="ARBA00011738"/>
    </source>
</evidence>
<evidence type="ECO:0000256" key="12">
    <source>
        <dbReference type="ARBA" id="ARBA00022801"/>
    </source>
</evidence>
<keyword evidence="15" id="KW-0699">rRNA-binding</keyword>
<evidence type="ECO:0000256" key="15">
    <source>
        <dbReference type="HAMAP-Rule" id="MF_00104"/>
    </source>
</evidence>
<feature type="binding site" evidence="15">
    <location>
        <position position="90"/>
    </location>
    <ligand>
        <name>Mg(2+)</name>
        <dbReference type="ChEBI" id="CHEBI:18420"/>
    </ligand>
</feature>
<dbReference type="Pfam" id="PF14622">
    <property type="entry name" value="Ribonucleas_3_3"/>
    <property type="match status" value="1"/>
</dbReference>
<dbReference type="PANTHER" id="PTHR11207:SF0">
    <property type="entry name" value="RIBONUCLEASE 3"/>
    <property type="match status" value="1"/>
</dbReference>
<evidence type="ECO:0000256" key="10">
    <source>
        <dbReference type="ARBA" id="ARBA00022723"/>
    </source>
</evidence>
<dbReference type="CDD" id="cd00593">
    <property type="entry name" value="RIBOc"/>
    <property type="match status" value="1"/>
</dbReference>
<comment type="similarity">
    <text evidence="3">Belongs to the ribonuclease III family.</text>
</comment>
<dbReference type="GO" id="GO:0004525">
    <property type="term" value="F:ribonuclease III activity"/>
    <property type="evidence" value="ECO:0007669"/>
    <property type="project" value="UniProtKB-UniRule"/>
</dbReference>
<dbReference type="FunFam" id="3.30.160.20:FF:000003">
    <property type="entry name" value="Ribonuclease 3"/>
    <property type="match status" value="1"/>
</dbReference>
<name>A0AAC8ZU69_9PROT</name>
<evidence type="ECO:0000256" key="16">
    <source>
        <dbReference type="SAM" id="MobiDB-lite"/>
    </source>
</evidence>
<comment type="subcellular location">
    <subcellularLocation>
        <location evidence="2 15">Cytoplasm</location>
    </subcellularLocation>
</comment>
<dbReference type="PROSITE" id="PS50137">
    <property type="entry name" value="DS_RBD"/>
    <property type="match status" value="1"/>
</dbReference>
<proteinExistence type="inferred from homology"/>
<comment type="cofactor">
    <cofactor evidence="15">
        <name>Mg(2+)</name>
        <dbReference type="ChEBI" id="CHEBI:18420"/>
    </cofactor>
</comment>
<keyword evidence="9 15" id="KW-0540">Nuclease</keyword>
<keyword evidence="10 15" id="KW-0479">Metal-binding</keyword>
<feature type="compositionally biased region" description="Low complexity" evidence="16">
    <location>
        <begin position="7"/>
        <end position="26"/>
    </location>
</feature>
<dbReference type="GO" id="GO:0010468">
    <property type="term" value="P:regulation of gene expression"/>
    <property type="evidence" value="ECO:0007669"/>
    <property type="project" value="TreeGrafter"/>
</dbReference>
<protein>
    <recommendedName>
        <fullName evidence="15">Ribonuclease 3</fullName>
        <ecNumber evidence="15">3.1.26.3</ecNumber>
    </recommendedName>
    <alternativeName>
        <fullName evidence="15">Ribonuclease III</fullName>
        <shortName evidence="15">RNase III</shortName>
    </alternativeName>
</protein>
<evidence type="ECO:0000256" key="2">
    <source>
        <dbReference type="ARBA" id="ARBA00004496"/>
    </source>
</evidence>
<evidence type="ECO:0000256" key="8">
    <source>
        <dbReference type="ARBA" id="ARBA00022694"/>
    </source>
</evidence>
<dbReference type="PANTHER" id="PTHR11207">
    <property type="entry name" value="RIBONUCLEASE III"/>
    <property type="match status" value="1"/>
</dbReference>
<reference evidence="19 20" key="2">
    <citation type="journal article" date="2016" name="Genome Announc.">
        <title>Complete Genome Sequence of a Strain of Azospirillum thiophilum Isolated from a Sulfide Spring.</title>
        <authorList>
            <person name="Fomenkov A."/>
            <person name="Vincze T."/>
            <person name="Grabovich M."/>
            <person name="Anton B.P."/>
            <person name="Dubinina G."/>
            <person name="Orlova M."/>
            <person name="Belousova E."/>
            <person name="Roberts R.J."/>
        </authorList>
    </citation>
    <scope>NUCLEOTIDE SEQUENCE [LARGE SCALE GENOMIC DNA]</scope>
    <source>
        <strain evidence="19 20">BV-S</strain>
    </source>
</reference>
<evidence type="ECO:0000256" key="11">
    <source>
        <dbReference type="ARBA" id="ARBA00022759"/>
    </source>
</evidence>
<dbReference type="GO" id="GO:0019843">
    <property type="term" value="F:rRNA binding"/>
    <property type="evidence" value="ECO:0007669"/>
    <property type="project" value="UniProtKB-KW"/>
</dbReference>
<evidence type="ECO:0000256" key="13">
    <source>
        <dbReference type="ARBA" id="ARBA00022842"/>
    </source>
</evidence>
<dbReference type="SMART" id="SM00535">
    <property type="entry name" value="RIBOc"/>
    <property type="match status" value="1"/>
</dbReference>
<dbReference type="GO" id="GO:0006364">
    <property type="term" value="P:rRNA processing"/>
    <property type="evidence" value="ECO:0007669"/>
    <property type="project" value="UniProtKB-UniRule"/>
</dbReference>
<sequence length="275" mass="29018">MSTVTKAPADAGAGSEAASGHAAPGHVVRDHAAEAAEVAADVEDLAQALGYRFADPSLLRDAVTHPSLMGLERAGRKGHKGPGIAYERLEFLGDRVVGLVVAEWLLERYPNEREGALAKRHASLVRRESLGRVADAIGLGAYLRLSPAEAQSGGRTNRTILGDACEAVLGAMYLDGGLEPVTRFVRQALAEAIDKATPPPLDAKTTLQEWAQGRGKPLPQYEQIERSGPAHEPLFVVAVRVAGMEPVTGSGSSKRIAEKKAASALLRQVGVQVDD</sequence>
<feature type="active site" evidence="15">
    <location>
        <position position="166"/>
    </location>
</feature>
<evidence type="ECO:0000256" key="7">
    <source>
        <dbReference type="ARBA" id="ARBA00022664"/>
    </source>
</evidence>
<comment type="subunit">
    <text evidence="4 15">Homodimer.</text>
</comment>
<dbReference type="GO" id="GO:0005737">
    <property type="term" value="C:cytoplasm"/>
    <property type="evidence" value="ECO:0007669"/>
    <property type="project" value="UniProtKB-SubCell"/>
</dbReference>
<comment type="function">
    <text evidence="15">Digests double-stranded RNA. Involved in the processing of primary rRNA transcript to yield the immediate precursors to the large and small rRNAs (23S and 16S). Processes some mRNAs, and tRNAs when they are encoded in the rRNA operon. Processes pre-crRNA and tracrRNA of type II CRISPR loci if present in the organism.</text>
</comment>
<dbReference type="GO" id="GO:0046872">
    <property type="term" value="F:metal ion binding"/>
    <property type="evidence" value="ECO:0007669"/>
    <property type="project" value="UniProtKB-KW"/>
</dbReference>
<evidence type="ECO:0000256" key="6">
    <source>
        <dbReference type="ARBA" id="ARBA00022552"/>
    </source>
</evidence>
<evidence type="ECO:0000313" key="20">
    <source>
        <dbReference type="Proteomes" id="UP000069935"/>
    </source>
</evidence>
<dbReference type="PROSITE" id="PS50142">
    <property type="entry name" value="RNASE_3_2"/>
    <property type="match status" value="1"/>
</dbReference>
<evidence type="ECO:0000256" key="1">
    <source>
        <dbReference type="ARBA" id="ARBA00000109"/>
    </source>
</evidence>
<keyword evidence="7 15" id="KW-0507">mRNA processing</keyword>
<keyword evidence="13 15" id="KW-0460">Magnesium</keyword>
<dbReference type="InterPro" id="IPR014720">
    <property type="entry name" value="dsRBD_dom"/>
</dbReference>
<keyword evidence="20" id="KW-1185">Reference proteome</keyword>
<dbReference type="InterPro" id="IPR011907">
    <property type="entry name" value="RNase_III"/>
</dbReference>
<feature type="domain" description="DRBM" evidence="17">
    <location>
        <begin position="202"/>
        <end position="271"/>
    </location>
</feature>
<evidence type="ECO:0000256" key="3">
    <source>
        <dbReference type="ARBA" id="ARBA00010183"/>
    </source>
</evidence>
<dbReference type="FunFam" id="1.10.1520.10:FF:000001">
    <property type="entry name" value="Ribonuclease 3"/>
    <property type="match status" value="1"/>
</dbReference>
<dbReference type="EC" id="3.1.26.3" evidence="15"/>
<reference evidence="20" key="1">
    <citation type="submission" date="2015-08" db="EMBL/GenBank/DDBJ databases">
        <title>Complete Genome Sequence of Azospirillum thiophilum BV-S.</title>
        <authorList>
            <person name="Fomenkov A."/>
            <person name="Vincze T."/>
            <person name="Grabovich M."/>
            <person name="Dubinina G."/>
            <person name="Orlova M."/>
            <person name="Belousova E."/>
            <person name="Roberts R.J."/>
        </authorList>
    </citation>
    <scope>NUCLEOTIDE SEQUENCE [LARGE SCALE GENOMIC DNA]</scope>
    <source>
        <strain evidence="20">BV-S</strain>
    </source>
</reference>
<dbReference type="GO" id="GO:0003725">
    <property type="term" value="F:double-stranded RNA binding"/>
    <property type="evidence" value="ECO:0007669"/>
    <property type="project" value="TreeGrafter"/>
</dbReference>
<dbReference type="Gene3D" id="1.10.1520.10">
    <property type="entry name" value="Ribonuclease III domain"/>
    <property type="match status" value="1"/>
</dbReference>
<evidence type="ECO:0000259" key="17">
    <source>
        <dbReference type="PROSITE" id="PS50137"/>
    </source>
</evidence>
<dbReference type="Gene3D" id="3.30.160.20">
    <property type="match status" value="1"/>
</dbReference>
<dbReference type="KEGG" id="ati:AL072_10280"/>
<evidence type="ECO:0000313" key="19">
    <source>
        <dbReference type="EMBL" id="ALG71231.1"/>
    </source>
</evidence>
<gene>
    <name evidence="15" type="primary">rnc</name>
    <name evidence="19" type="ORF">AL072_10280</name>
</gene>
<evidence type="ECO:0000256" key="5">
    <source>
        <dbReference type="ARBA" id="ARBA00022490"/>
    </source>
</evidence>
<dbReference type="Pfam" id="PF00035">
    <property type="entry name" value="dsrm"/>
    <property type="match status" value="1"/>
</dbReference>
<feature type="binding site" evidence="15">
    <location>
        <position position="166"/>
    </location>
    <ligand>
        <name>Mg(2+)</name>
        <dbReference type="ChEBI" id="CHEBI:18420"/>
    </ligand>
</feature>
<keyword evidence="8 15" id="KW-0819">tRNA processing</keyword>
<organism evidence="19 20">
    <name type="scientific">Azospirillum thiophilum</name>
    <dbReference type="NCBI Taxonomy" id="528244"/>
    <lineage>
        <taxon>Bacteria</taxon>
        <taxon>Pseudomonadati</taxon>
        <taxon>Pseudomonadota</taxon>
        <taxon>Alphaproteobacteria</taxon>
        <taxon>Rhodospirillales</taxon>
        <taxon>Azospirillaceae</taxon>
        <taxon>Azospirillum</taxon>
    </lineage>
</organism>
<evidence type="ECO:0000256" key="9">
    <source>
        <dbReference type="ARBA" id="ARBA00022722"/>
    </source>
</evidence>
<dbReference type="GO" id="GO:0008033">
    <property type="term" value="P:tRNA processing"/>
    <property type="evidence" value="ECO:0007669"/>
    <property type="project" value="UniProtKB-KW"/>
</dbReference>
<feature type="binding site" evidence="15">
    <location>
        <position position="163"/>
    </location>
    <ligand>
        <name>Mg(2+)</name>
        <dbReference type="ChEBI" id="CHEBI:18420"/>
    </ligand>
</feature>
<accession>A0AAC8ZU69</accession>
<feature type="region of interest" description="Disordered" evidence="16">
    <location>
        <begin position="1"/>
        <end position="27"/>
    </location>
</feature>
<dbReference type="PROSITE" id="PS00517">
    <property type="entry name" value="RNASE_3_1"/>
    <property type="match status" value="1"/>
</dbReference>
<dbReference type="SMART" id="SM00358">
    <property type="entry name" value="DSRM"/>
    <property type="match status" value="1"/>
</dbReference>
<dbReference type="InterPro" id="IPR036389">
    <property type="entry name" value="RNase_III_sf"/>
</dbReference>
<dbReference type="HAMAP" id="MF_00104">
    <property type="entry name" value="RNase_III"/>
    <property type="match status" value="1"/>
</dbReference>